<dbReference type="Proteomes" id="UP001595526">
    <property type="component" value="Unassembled WGS sequence"/>
</dbReference>
<gene>
    <name evidence="1" type="ORF">ACFOET_03935</name>
</gene>
<organism evidence="1 2">
    <name type="scientific">Parapedobacter deserti</name>
    <dbReference type="NCBI Taxonomy" id="1912957"/>
    <lineage>
        <taxon>Bacteria</taxon>
        <taxon>Pseudomonadati</taxon>
        <taxon>Bacteroidota</taxon>
        <taxon>Sphingobacteriia</taxon>
        <taxon>Sphingobacteriales</taxon>
        <taxon>Sphingobacteriaceae</taxon>
        <taxon>Parapedobacter</taxon>
    </lineage>
</organism>
<proteinExistence type="predicted"/>
<reference evidence="2" key="1">
    <citation type="journal article" date="2019" name="Int. J. Syst. Evol. Microbiol.">
        <title>The Global Catalogue of Microorganisms (GCM) 10K type strain sequencing project: providing services to taxonomists for standard genome sequencing and annotation.</title>
        <authorList>
            <consortium name="The Broad Institute Genomics Platform"/>
            <consortium name="The Broad Institute Genome Sequencing Center for Infectious Disease"/>
            <person name="Wu L."/>
            <person name="Ma J."/>
        </authorList>
    </citation>
    <scope>NUCLEOTIDE SEQUENCE [LARGE SCALE GENOMIC DNA]</scope>
    <source>
        <strain evidence="2">KCTC 52416</strain>
    </source>
</reference>
<comment type="caution">
    <text evidence="1">The sequence shown here is derived from an EMBL/GenBank/DDBJ whole genome shotgun (WGS) entry which is preliminary data.</text>
</comment>
<dbReference type="Gene3D" id="3.40.50.20">
    <property type="match status" value="1"/>
</dbReference>
<sequence length="167" mass="18248">MNRDLIGKVLITQGTRPFAQRVAKLMSPISGQVLFGSSDDVPNVLLRTGSYLKIPQVNAPAFIHEVLKVCLDRGINTLLPLGIHELYPMAEAQQLFSEYSVAVWVPEVTELDSIPVIKNPPVQLPLIVFKDGVPLGTTQSDDRYRRLSGVFSLSDSGDEAALCCIAD</sequence>
<keyword evidence="2" id="KW-1185">Reference proteome</keyword>
<evidence type="ECO:0000313" key="1">
    <source>
        <dbReference type="EMBL" id="MFC3196756.1"/>
    </source>
</evidence>
<evidence type="ECO:0000313" key="2">
    <source>
        <dbReference type="Proteomes" id="UP001595526"/>
    </source>
</evidence>
<name>A0ABV7JFC2_9SPHI</name>
<dbReference type="RefSeq" id="WP_379019785.1">
    <property type="nucleotide sequence ID" value="NZ_JBHRTA010000009.1"/>
</dbReference>
<protein>
    <submittedName>
        <fullName evidence="1">Uncharacterized protein</fullName>
    </submittedName>
</protein>
<dbReference type="EMBL" id="JBHRTA010000009">
    <property type="protein sequence ID" value="MFC3196756.1"/>
    <property type="molecule type" value="Genomic_DNA"/>
</dbReference>
<accession>A0ABV7JFC2</accession>